<evidence type="ECO:0000256" key="1">
    <source>
        <dbReference type="SAM" id="MobiDB-lite"/>
    </source>
</evidence>
<proteinExistence type="predicted"/>
<feature type="region of interest" description="Disordered" evidence="1">
    <location>
        <begin position="29"/>
        <end position="49"/>
    </location>
</feature>
<reference evidence="2" key="1">
    <citation type="submission" date="2021-01" db="EMBL/GenBank/DDBJ databases">
        <authorList>
            <person name="Corre E."/>
            <person name="Pelletier E."/>
            <person name="Niang G."/>
            <person name="Scheremetjew M."/>
            <person name="Finn R."/>
            <person name="Kale V."/>
            <person name="Holt S."/>
            <person name="Cochrane G."/>
            <person name="Meng A."/>
            <person name="Brown T."/>
            <person name="Cohen L."/>
        </authorList>
    </citation>
    <scope>NUCLEOTIDE SEQUENCE</scope>
    <source>
        <strain evidence="2">PLY429</strain>
    </source>
</reference>
<feature type="region of interest" description="Disordered" evidence="1">
    <location>
        <begin position="181"/>
        <end position="205"/>
    </location>
</feature>
<evidence type="ECO:0000313" key="2">
    <source>
        <dbReference type="EMBL" id="CAD9214710.1"/>
    </source>
</evidence>
<accession>A0A7S1T1L7</accession>
<feature type="compositionally biased region" description="Polar residues" evidence="1">
    <location>
        <begin position="33"/>
        <end position="43"/>
    </location>
</feature>
<name>A0A7S1T1L7_9CHLO</name>
<sequence length="205" mass="23182">MDTSAYYQPIQDDARGWLMTLKQKEAEMERQRSAYTTMKSTTQGRRKGATETMARPMVCYTELKAGMFPDNKTGFKDPKDPCNKTNKSNGGEFSTYASTYSSKFSAIEDKKLKFREDGVPVSANRTSKSLMSPKLPSLWERTEGRRNRAKNETTNIVLGDRHSKDSKFYETVHMSFHKKLKRGPAQAHPGIASTAAAAEHRRRGL</sequence>
<organism evidence="2">
    <name type="scientific">Tetraselmis chuii</name>
    <dbReference type="NCBI Taxonomy" id="63592"/>
    <lineage>
        <taxon>Eukaryota</taxon>
        <taxon>Viridiplantae</taxon>
        <taxon>Chlorophyta</taxon>
        <taxon>core chlorophytes</taxon>
        <taxon>Chlorodendrophyceae</taxon>
        <taxon>Chlorodendrales</taxon>
        <taxon>Chlorodendraceae</taxon>
        <taxon>Tetraselmis</taxon>
    </lineage>
</organism>
<dbReference type="EMBL" id="HBGG01032458">
    <property type="protein sequence ID" value="CAD9214710.1"/>
    <property type="molecule type" value="Transcribed_RNA"/>
</dbReference>
<dbReference type="AlphaFoldDB" id="A0A7S1T1L7"/>
<protein>
    <submittedName>
        <fullName evidence="2">Uncharacterized protein</fullName>
    </submittedName>
</protein>
<gene>
    <name evidence="2" type="ORF">TCHU04912_LOCUS16950</name>
</gene>